<gene>
    <name evidence="2" type="ORF">UFOPK3837_00533</name>
</gene>
<sequence>MSRDEDYELWLAMNEGVVSEPAVIEEVAAQEAVVPSSFEEIFQNTVDQEELEEELTAGEEESQPVEFEISPSLVREPQTNSITVVPGDPLAAGSIFTDTGEVVLTGSIEIPLQPTTGSITIVQVPDDNAADDSLSEDFTGNYVSAIAPIRASGVMNSRARESVMPIKRRRGESQTVLLGFTSVLMVTVGALVIAAYWLGVIKF</sequence>
<keyword evidence="1" id="KW-0812">Transmembrane</keyword>
<name>A0A6J7K9M3_9ZZZZ</name>
<protein>
    <submittedName>
        <fullName evidence="2">Unannotated protein</fullName>
    </submittedName>
</protein>
<accession>A0A6J7K9M3</accession>
<reference evidence="2" key="1">
    <citation type="submission" date="2020-05" db="EMBL/GenBank/DDBJ databases">
        <authorList>
            <person name="Chiriac C."/>
            <person name="Salcher M."/>
            <person name="Ghai R."/>
            <person name="Kavagutti S V."/>
        </authorList>
    </citation>
    <scope>NUCLEOTIDE SEQUENCE</scope>
</reference>
<organism evidence="2">
    <name type="scientific">freshwater metagenome</name>
    <dbReference type="NCBI Taxonomy" id="449393"/>
    <lineage>
        <taxon>unclassified sequences</taxon>
        <taxon>metagenomes</taxon>
        <taxon>ecological metagenomes</taxon>
    </lineage>
</organism>
<dbReference type="EMBL" id="CAFBNO010000015">
    <property type="protein sequence ID" value="CAB4952556.1"/>
    <property type="molecule type" value="Genomic_DNA"/>
</dbReference>
<feature type="transmembrane region" description="Helical" evidence="1">
    <location>
        <begin position="176"/>
        <end position="198"/>
    </location>
</feature>
<keyword evidence="1" id="KW-0472">Membrane</keyword>
<evidence type="ECO:0000313" key="2">
    <source>
        <dbReference type="EMBL" id="CAB4952556.1"/>
    </source>
</evidence>
<evidence type="ECO:0000256" key="1">
    <source>
        <dbReference type="SAM" id="Phobius"/>
    </source>
</evidence>
<keyword evidence="1" id="KW-1133">Transmembrane helix</keyword>
<proteinExistence type="predicted"/>
<dbReference type="AlphaFoldDB" id="A0A6J7K9M3"/>